<dbReference type="Proteomes" id="UP000595437">
    <property type="component" value="Chromosome 17"/>
</dbReference>
<proteinExistence type="predicted"/>
<feature type="coiled-coil region" evidence="1">
    <location>
        <begin position="59"/>
        <end position="86"/>
    </location>
</feature>
<keyword evidence="1" id="KW-0175">Coiled coil</keyword>
<reference evidence="3" key="1">
    <citation type="submission" date="2021-01" db="EMBL/GenBank/DDBJ databases">
        <title>Caligus Genome Assembly.</title>
        <authorList>
            <person name="Gallardo-Escarate C."/>
        </authorList>
    </citation>
    <scope>NUCLEOTIDE SEQUENCE [LARGE SCALE GENOMIC DNA]</scope>
</reference>
<dbReference type="EMBL" id="CP045906">
    <property type="protein sequence ID" value="QQP35001.1"/>
    <property type="molecule type" value="Genomic_DNA"/>
</dbReference>
<organism evidence="2 3">
    <name type="scientific">Caligus rogercresseyi</name>
    <name type="common">Sea louse</name>
    <dbReference type="NCBI Taxonomy" id="217165"/>
    <lineage>
        <taxon>Eukaryota</taxon>
        <taxon>Metazoa</taxon>
        <taxon>Ecdysozoa</taxon>
        <taxon>Arthropoda</taxon>
        <taxon>Crustacea</taxon>
        <taxon>Multicrustacea</taxon>
        <taxon>Hexanauplia</taxon>
        <taxon>Copepoda</taxon>
        <taxon>Siphonostomatoida</taxon>
        <taxon>Caligidae</taxon>
        <taxon>Caligus</taxon>
    </lineage>
</organism>
<name>A0A7T8GPA6_CALRO</name>
<accession>A0A7T8GPA6</accession>
<dbReference type="AlphaFoldDB" id="A0A7T8GPA6"/>
<keyword evidence="3" id="KW-1185">Reference proteome</keyword>
<evidence type="ECO:0000313" key="3">
    <source>
        <dbReference type="Proteomes" id="UP000595437"/>
    </source>
</evidence>
<evidence type="ECO:0000313" key="2">
    <source>
        <dbReference type="EMBL" id="QQP35001.1"/>
    </source>
</evidence>
<evidence type="ECO:0000256" key="1">
    <source>
        <dbReference type="SAM" id="Coils"/>
    </source>
</evidence>
<gene>
    <name evidence="2" type="ORF">FKW44_023094</name>
</gene>
<protein>
    <submittedName>
        <fullName evidence="2">Uncharacterized protein</fullName>
    </submittedName>
</protein>
<sequence length="120" mass="13610">MHGRRLARALWDNFKLESLRVTKASSDFHDLQTGFQCCAFKNYRNRGNSTPPGSHLAAKKALRGVVDNLERALRNVRKLYVQAMDVKEGESGARKSSIMMVGVIFCNLNIDNLEYSTKFQ</sequence>